<name>A0A0F9PH95_9ZZZZ</name>
<evidence type="ECO:0000256" key="1">
    <source>
        <dbReference type="SAM" id="MobiDB-lite"/>
    </source>
</evidence>
<proteinExistence type="predicted"/>
<evidence type="ECO:0000313" key="2">
    <source>
        <dbReference type="EMBL" id="KKN29529.1"/>
    </source>
</evidence>
<comment type="caution">
    <text evidence="2">The sequence shown here is derived from an EMBL/GenBank/DDBJ whole genome shotgun (WGS) entry which is preliminary data.</text>
</comment>
<organism evidence="2">
    <name type="scientific">marine sediment metagenome</name>
    <dbReference type="NCBI Taxonomy" id="412755"/>
    <lineage>
        <taxon>unclassified sequences</taxon>
        <taxon>metagenomes</taxon>
        <taxon>ecological metagenomes</taxon>
    </lineage>
</organism>
<accession>A0A0F9PH95</accession>
<reference evidence="2" key="1">
    <citation type="journal article" date="2015" name="Nature">
        <title>Complex archaea that bridge the gap between prokaryotes and eukaryotes.</title>
        <authorList>
            <person name="Spang A."/>
            <person name="Saw J.H."/>
            <person name="Jorgensen S.L."/>
            <person name="Zaremba-Niedzwiedzka K."/>
            <person name="Martijn J."/>
            <person name="Lind A.E."/>
            <person name="van Eijk R."/>
            <person name="Schleper C."/>
            <person name="Guy L."/>
            <person name="Ettema T.J."/>
        </authorList>
    </citation>
    <scope>NUCLEOTIDE SEQUENCE</scope>
</reference>
<dbReference type="AlphaFoldDB" id="A0A0F9PH95"/>
<gene>
    <name evidence="2" type="ORF">LCGC14_0843080</name>
</gene>
<sequence>MGDKIANKKKKAKADARPAKPMASVVADIKPVFAAKGGKSVK</sequence>
<dbReference type="EMBL" id="LAZR01002480">
    <property type="protein sequence ID" value="KKN29529.1"/>
    <property type="molecule type" value="Genomic_DNA"/>
</dbReference>
<protein>
    <submittedName>
        <fullName evidence="2">Uncharacterized protein</fullName>
    </submittedName>
</protein>
<feature type="region of interest" description="Disordered" evidence="1">
    <location>
        <begin position="1"/>
        <end position="21"/>
    </location>
</feature>